<feature type="signal peptide" evidence="18">
    <location>
        <begin position="1"/>
        <end position="15"/>
    </location>
</feature>
<keyword evidence="3 16" id="KW-0812">Transmembrane</keyword>
<evidence type="ECO:0000256" key="14">
    <source>
        <dbReference type="ARBA" id="ARBA00023180"/>
    </source>
</evidence>
<dbReference type="InterPro" id="IPR013519">
    <property type="entry name" value="Int_alpha_beta-p"/>
</dbReference>
<dbReference type="InterPro" id="IPR028994">
    <property type="entry name" value="Integrin_alpha_N"/>
</dbReference>
<evidence type="ECO:0000256" key="11">
    <source>
        <dbReference type="ARBA" id="ARBA00023136"/>
    </source>
</evidence>
<keyword evidence="11 16" id="KW-0472">Membrane</keyword>
<keyword evidence="9 16" id="KW-1133">Transmembrane helix</keyword>
<evidence type="ECO:0000256" key="7">
    <source>
        <dbReference type="ARBA" id="ARBA00022837"/>
    </source>
</evidence>
<evidence type="ECO:0000256" key="13">
    <source>
        <dbReference type="ARBA" id="ARBA00023170"/>
    </source>
</evidence>
<dbReference type="GO" id="GO:0046872">
    <property type="term" value="F:metal ion binding"/>
    <property type="evidence" value="ECO:0007669"/>
    <property type="project" value="UniProtKB-KW"/>
</dbReference>
<dbReference type="PROSITE" id="PS00242">
    <property type="entry name" value="INTEGRIN_ALPHA"/>
    <property type="match status" value="1"/>
</dbReference>
<dbReference type="PANTHER" id="PTHR23220:SF73">
    <property type="entry name" value="INTEGRIN ALPHA-IIB"/>
    <property type="match status" value="1"/>
</dbReference>
<dbReference type="InterPro" id="IPR013517">
    <property type="entry name" value="FG-GAP"/>
</dbReference>
<gene>
    <name evidence="22" type="ORF">GDO54_013270</name>
</gene>
<dbReference type="InterPro" id="IPR018184">
    <property type="entry name" value="Integrin_alpha_C_CS"/>
</dbReference>
<dbReference type="GO" id="GO:0005178">
    <property type="term" value="F:integrin binding"/>
    <property type="evidence" value="ECO:0007669"/>
    <property type="project" value="TreeGrafter"/>
</dbReference>
<evidence type="ECO:0000259" key="21">
    <source>
        <dbReference type="Pfam" id="PF20806"/>
    </source>
</evidence>
<feature type="compositionally biased region" description="Polar residues" evidence="17">
    <location>
        <begin position="857"/>
        <end position="872"/>
    </location>
</feature>
<feature type="domain" description="Integrin alpha second immunoglobulin-like" evidence="20">
    <location>
        <begin position="597"/>
        <end position="735"/>
    </location>
</feature>
<evidence type="ECO:0000256" key="15">
    <source>
        <dbReference type="PROSITE-ProRule" id="PRU00803"/>
    </source>
</evidence>
<keyword evidence="10 16" id="KW-0401">Integrin</keyword>
<feature type="repeat" description="FG-GAP" evidence="15">
    <location>
        <begin position="271"/>
        <end position="336"/>
    </location>
</feature>
<evidence type="ECO:0000256" key="5">
    <source>
        <dbReference type="ARBA" id="ARBA00022729"/>
    </source>
</evidence>
<evidence type="ECO:0000259" key="20">
    <source>
        <dbReference type="Pfam" id="PF20805"/>
    </source>
</evidence>
<dbReference type="GO" id="GO:0007229">
    <property type="term" value="P:integrin-mediated signaling pathway"/>
    <property type="evidence" value="ECO:0007669"/>
    <property type="project" value="UniProtKB-KW"/>
</dbReference>
<dbReference type="GO" id="GO:0009897">
    <property type="term" value="C:external side of plasma membrane"/>
    <property type="evidence" value="ECO:0007669"/>
    <property type="project" value="TreeGrafter"/>
</dbReference>
<comment type="similarity">
    <text evidence="2 16">Belongs to the integrin alpha chain family.</text>
</comment>
<dbReference type="Pfam" id="PF20805">
    <property type="entry name" value="Integrin_A_Ig_2"/>
    <property type="match status" value="1"/>
</dbReference>
<evidence type="ECO:0000256" key="4">
    <source>
        <dbReference type="ARBA" id="ARBA00022723"/>
    </source>
</evidence>
<dbReference type="GO" id="GO:0033627">
    <property type="term" value="P:cell adhesion mediated by integrin"/>
    <property type="evidence" value="ECO:0007669"/>
    <property type="project" value="TreeGrafter"/>
</dbReference>
<dbReference type="FunFam" id="2.60.40.1460:FF:000001">
    <property type="entry name" value="Integrin, alpha V"/>
    <property type="match status" value="1"/>
</dbReference>
<dbReference type="GO" id="GO:0008305">
    <property type="term" value="C:integrin complex"/>
    <property type="evidence" value="ECO:0007669"/>
    <property type="project" value="InterPro"/>
</dbReference>
<dbReference type="InterPro" id="IPR048285">
    <property type="entry name" value="Integrin_alpha_Ig-like_2"/>
</dbReference>
<dbReference type="InterPro" id="IPR013649">
    <property type="entry name" value="Integrin_alpha_Ig-like_1"/>
</dbReference>
<dbReference type="Pfam" id="PF01839">
    <property type="entry name" value="FG-GAP"/>
    <property type="match status" value="2"/>
</dbReference>
<dbReference type="FunFam" id="1.20.5.930:FF:000001">
    <property type="entry name" value="Integrin subunit alpha V"/>
    <property type="match status" value="1"/>
</dbReference>
<evidence type="ECO:0000256" key="18">
    <source>
        <dbReference type="SAM" id="SignalP"/>
    </source>
</evidence>
<evidence type="ECO:0000256" key="12">
    <source>
        <dbReference type="ARBA" id="ARBA00023157"/>
    </source>
</evidence>
<dbReference type="Gene3D" id="1.20.5.930">
    <property type="entry name" value="Bicelle-embedded integrin alpha(iib) transmembrane segment"/>
    <property type="match status" value="1"/>
</dbReference>
<sequence>MLLCLLPLILPYTYALNLDKLNPHSYSGPKGSYFGFSFDFYQSADNRMNLVVGAPRLNTSAQNINNGGGVYLCPWESKSGSCSVISFTQSVDTIQTREGRMTIYKSNQWLGASVRTWKSSIVACAPLQEYNYVDLTSGSTGESGTTPAGACYFTEDLKNFYEFAPCRQTKTEKQFMWGRYDRDNRYCEIGFSTEISKKGVLLVGGPGGYYFEGLYVTVPLSSIPGYSTAMIREFSGLYMSPENRGVANTYKGFAVSYGEFTADESPEIVLGCPILSSRGMAAAYYGHSVAVTDINGDGLDDLLVGAPLYMERKASGKFLEVGQVYVYLQKKPGILDRNPQILRGTHVYGHFGASIAPLGDVDQDGYNDVAVGAPFGGQSGAGCVYIYRGEKLGLSTQQPQILESPQEKPSRFGFSLRGGEDIDQNGYPDLIVGAFEADTIYVFRAQPVVLLHTSLTFTPDSLNPDQKDCKQPSTGDVSCFTLSICIRTSGKSLPKTMSLNIDIQLDSQKGRFLRRTLFTDTLQPNRKIPMNIQSNAQRTCTEAKAYLRGENEFKDKLSPIVVSVNVSLNAAPTSSVLPPIVHGNTFLQEQIHILLDCGEDNICIPDLQLSANSGKEPLVIGDDNLVQIHFDAENLGEGAYEAELHVTLPPGAHYMQILGEAEEKIPCTPRKVNDTELVVCELGNPMKTGAQIHAGLLLSISNLEDSEGNFSFPMQIKSRNSHNSTSPVVWVHLEVTVKISLDLRGNSHPSDVVLPLPNWNPNEESNKLLDKGEIVTHVYELHNAGPGTVHVKLVIQSPEEYDGDIFLYPLNLKTDDQLNCTIDELNKLELDIAEPTKTPSNFSKGDHHRLKKRDVSGVNQDGENNDNSPSTEEPQHKHPITLDCSSSDCWKAECVMENLGKGKRVTVTLESILWISSFMKRPQQPFNLTSRGYFQVTGFPYRIKPTTVKDTEKHAVTVVQWVTPDGQKEIPIWWIILGVLGGLLILTLLIFVLWKLGFFRRTRPPSDDQEDLTENK</sequence>
<dbReference type="PANTHER" id="PTHR23220">
    <property type="entry name" value="INTEGRIN ALPHA"/>
    <property type="match status" value="1"/>
</dbReference>
<feature type="chain" id="PRO_5043629384" description="Integrin alpha-2 domain-containing protein" evidence="18">
    <location>
        <begin position="16"/>
        <end position="1016"/>
    </location>
</feature>
<dbReference type="SUPFAM" id="SSF69179">
    <property type="entry name" value="Integrin domains"/>
    <property type="match status" value="3"/>
</dbReference>
<feature type="transmembrane region" description="Helical" evidence="16">
    <location>
        <begin position="972"/>
        <end position="994"/>
    </location>
</feature>
<keyword evidence="7" id="KW-0106">Calcium</keyword>
<evidence type="ECO:0000256" key="10">
    <source>
        <dbReference type="ARBA" id="ARBA00023037"/>
    </source>
</evidence>
<dbReference type="PRINTS" id="PR01185">
    <property type="entry name" value="INTEGRINA"/>
</dbReference>
<dbReference type="Pfam" id="PF08441">
    <property type="entry name" value="Integrin_A_Ig_1"/>
    <property type="match status" value="1"/>
</dbReference>
<evidence type="ECO:0000259" key="19">
    <source>
        <dbReference type="Pfam" id="PF08441"/>
    </source>
</evidence>
<feature type="region of interest" description="Disordered" evidence="17">
    <location>
        <begin position="835"/>
        <end position="880"/>
    </location>
</feature>
<feature type="repeat" description="FG-GAP" evidence="15">
    <location>
        <begin position="398"/>
        <end position="460"/>
    </location>
</feature>
<dbReference type="SUPFAM" id="SSF69318">
    <property type="entry name" value="Integrin alpha N-terminal domain"/>
    <property type="match status" value="1"/>
</dbReference>
<dbReference type="Gene3D" id="2.60.40.1510">
    <property type="entry name" value="ntegrin, alpha v. Chain A, domain 3"/>
    <property type="match status" value="1"/>
</dbReference>
<accession>A0AAV3AB62</accession>
<name>A0AAV3AB62_PYXAD</name>
<evidence type="ECO:0000256" key="1">
    <source>
        <dbReference type="ARBA" id="ARBA00004479"/>
    </source>
</evidence>
<evidence type="ECO:0000256" key="2">
    <source>
        <dbReference type="ARBA" id="ARBA00008054"/>
    </source>
</evidence>
<protein>
    <recommendedName>
        <fullName evidence="24">Integrin alpha-2 domain-containing protein</fullName>
    </recommendedName>
</protein>
<evidence type="ECO:0000256" key="3">
    <source>
        <dbReference type="ARBA" id="ARBA00022692"/>
    </source>
</evidence>
<evidence type="ECO:0000256" key="16">
    <source>
        <dbReference type="RuleBase" id="RU003762"/>
    </source>
</evidence>
<dbReference type="GO" id="GO:0001525">
    <property type="term" value="P:angiogenesis"/>
    <property type="evidence" value="ECO:0007669"/>
    <property type="project" value="TreeGrafter"/>
</dbReference>
<keyword evidence="13 16" id="KW-0675">Receptor</keyword>
<keyword evidence="4" id="KW-0479">Metal-binding</keyword>
<dbReference type="InterPro" id="IPR032695">
    <property type="entry name" value="Integrin_dom_sf"/>
</dbReference>
<dbReference type="GO" id="GO:0007160">
    <property type="term" value="P:cell-matrix adhesion"/>
    <property type="evidence" value="ECO:0007669"/>
    <property type="project" value="TreeGrafter"/>
</dbReference>
<keyword evidence="12" id="KW-1015">Disulfide bond</keyword>
<dbReference type="AlphaFoldDB" id="A0AAV3AB62"/>
<feature type="repeat" description="FG-GAP" evidence="15">
    <location>
        <begin position="20"/>
        <end position="82"/>
    </location>
</feature>
<comment type="subcellular location">
    <subcellularLocation>
        <location evidence="1 16">Membrane</location>
        <topology evidence="1 16">Single-pass type I membrane protein</topology>
    </subcellularLocation>
</comment>
<reference evidence="22" key="1">
    <citation type="thesis" date="2020" institute="ProQuest LLC" country="789 East Eisenhower Parkway, Ann Arbor, MI, USA">
        <title>Comparative Genomics and Chromosome Evolution.</title>
        <authorList>
            <person name="Mudd A.B."/>
        </authorList>
    </citation>
    <scope>NUCLEOTIDE SEQUENCE</scope>
    <source>
        <strain evidence="22">1538</strain>
        <tissue evidence="22">Blood</tissue>
    </source>
</reference>
<comment type="caution">
    <text evidence="22">The sequence shown here is derived from an EMBL/GenBank/DDBJ whole genome shotgun (WGS) entry which is preliminary data.</text>
</comment>
<dbReference type="Pfam" id="PF20806">
    <property type="entry name" value="Integrin_A_Ig_3"/>
    <property type="match status" value="1"/>
</dbReference>
<feature type="repeat" description="FG-GAP" evidence="15">
    <location>
        <begin position="337"/>
        <end position="396"/>
    </location>
</feature>
<evidence type="ECO:0008006" key="24">
    <source>
        <dbReference type="Google" id="ProtNLM"/>
    </source>
</evidence>
<dbReference type="GO" id="GO:0098609">
    <property type="term" value="P:cell-cell adhesion"/>
    <property type="evidence" value="ECO:0007669"/>
    <property type="project" value="TreeGrafter"/>
</dbReference>
<dbReference type="PROSITE" id="PS51470">
    <property type="entry name" value="FG_GAP"/>
    <property type="match status" value="4"/>
</dbReference>
<evidence type="ECO:0000256" key="8">
    <source>
        <dbReference type="ARBA" id="ARBA00022889"/>
    </source>
</evidence>
<dbReference type="EMBL" id="DYDO01000006">
    <property type="protein sequence ID" value="DBA22220.1"/>
    <property type="molecule type" value="Genomic_DNA"/>
</dbReference>
<feature type="domain" description="Integrin alpha third immunoglobulin-like" evidence="21">
    <location>
        <begin position="741"/>
        <end position="961"/>
    </location>
</feature>
<organism evidence="22 23">
    <name type="scientific">Pyxicephalus adspersus</name>
    <name type="common">African bullfrog</name>
    <dbReference type="NCBI Taxonomy" id="30357"/>
    <lineage>
        <taxon>Eukaryota</taxon>
        <taxon>Metazoa</taxon>
        <taxon>Chordata</taxon>
        <taxon>Craniata</taxon>
        <taxon>Vertebrata</taxon>
        <taxon>Euteleostomi</taxon>
        <taxon>Amphibia</taxon>
        <taxon>Batrachia</taxon>
        <taxon>Anura</taxon>
        <taxon>Neobatrachia</taxon>
        <taxon>Ranoidea</taxon>
        <taxon>Pyxicephalidae</taxon>
        <taxon>Pyxicephalinae</taxon>
        <taxon>Pyxicephalus</taxon>
    </lineage>
</organism>
<keyword evidence="14" id="KW-0325">Glycoprotein</keyword>
<evidence type="ECO:0000256" key="17">
    <source>
        <dbReference type="SAM" id="MobiDB-lite"/>
    </source>
</evidence>
<dbReference type="InterPro" id="IPR000413">
    <property type="entry name" value="Integrin_alpha"/>
</dbReference>
<feature type="domain" description="Integrin alpha first immunoglubulin-like" evidence="19">
    <location>
        <begin position="445"/>
        <end position="596"/>
    </location>
</feature>
<dbReference type="Gene3D" id="2.60.40.1460">
    <property type="entry name" value="Integrin domains. Chain A, domain 2"/>
    <property type="match status" value="1"/>
</dbReference>
<dbReference type="InterPro" id="IPR048286">
    <property type="entry name" value="Integrin_alpha_Ig-like_3"/>
</dbReference>
<dbReference type="SMART" id="SM00191">
    <property type="entry name" value="Int_alpha"/>
    <property type="match status" value="4"/>
</dbReference>
<keyword evidence="8 16" id="KW-0130">Cell adhesion</keyword>
<evidence type="ECO:0000313" key="22">
    <source>
        <dbReference type="EMBL" id="DBA22220.1"/>
    </source>
</evidence>
<dbReference type="Gene3D" id="2.130.10.130">
    <property type="entry name" value="Integrin alpha, N-terminal"/>
    <property type="match status" value="1"/>
</dbReference>
<keyword evidence="5 18" id="KW-0732">Signal</keyword>
<dbReference type="Proteomes" id="UP001181693">
    <property type="component" value="Unassembled WGS sequence"/>
</dbReference>
<evidence type="ECO:0000256" key="6">
    <source>
        <dbReference type="ARBA" id="ARBA00022737"/>
    </source>
</evidence>
<dbReference type="Gene3D" id="2.60.40.1530">
    <property type="entry name" value="ntegrin, alpha v. Chain A, domain 4"/>
    <property type="match status" value="1"/>
</dbReference>
<keyword evidence="6" id="KW-0677">Repeat</keyword>
<proteinExistence type="inferred from homology"/>
<evidence type="ECO:0000256" key="9">
    <source>
        <dbReference type="ARBA" id="ARBA00022989"/>
    </source>
</evidence>
<keyword evidence="23" id="KW-1185">Reference proteome</keyword>
<evidence type="ECO:0000313" key="23">
    <source>
        <dbReference type="Proteomes" id="UP001181693"/>
    </source>
</evidence>